<comment type="similarity">
    <text evidence="2">Belongs to the NAD(P)-dependent epimerase/dehydratase family.</text>
</comment>
<evidence type="ECO:0000259" key="3">
    <source>
        <dbReference type="Pfam" id="PF01370"/>
    </source>
</evidence>
<proteinExistence type="inferred from homology"/>
<keyword evidence="5" id="KW-1185">Reference proteome</keyword>
<sequence>MNARRVLVTGATGFTGGHLVDELSSCGWEVWRLAEHPDSNGSLSTDSSRMLVADLNDASAMRDAVARAQPNAVVHLAAVAYVGHGNAADFYRVNVMGTHSLLQALAELAVPPSCVLLASSANVYGNAASGQIDELTPPNPANDYAVSKLAMEYMARLWLPRLPIVMTRPFNYTGVGQSSSFLVPKILDHFRRQAPIIELGNLDVWRDFSDVRAVVRAYRLLLEAAPAGGVFNVGSGATHSLREIVQMAEELTGHHLEIQVNPAFVRANEVRTLCANTALLRKTIGEWMQIPLRETLQWMLQNQGPAPRAQP</sequence>
<organism evidence="4 5">
    <name type="scientific">Ottowia thiooxydans</name>
    <dbReference type="NCBI Taxonomy" id="219182"/>
    <lineage>
        <taxon>Bacteria</taxon>
        <taxon>Pseudomonadati</taxon>
        <taxon>Pseudomonadota</taxon>
        <taxon>Betaproteobacteria</taxon>
        <taxon>Burkholderiales</taxon>
        <taxon>Comamonadaceae</taxon>
        <taxon>Ottowia</taxon>
    </lineage>
</organism>
<dbReference type="EC" id="1.1.1.135" evidence="4"/>
<evidence type="ECO:0000256" key="1">
    <source>
        <dbReference type="ARBA" id="ARBA00005125"/>
    </source>
</evidence>
<dbReference type="SUPFAM" id="SSF51735">
    <property type="entry name" value="NAD(P)-binding Rossmann-fold domains"/>
    <property type="match status" value="1"/>
</dbReference>
<dbReference type="Proteomes" id="UP001549320">
    <property type="component" value="Unassembled WGS sequence"/>
</dbReference>
<evidence type="ECO:0000313" key="4">
    <source>
        <dbReference type="EMBL" id="MET4575239.1"/>
    </source>
</evidence>
<protein>
    <submittedName>
        <fullName evidence="4">Nucleoside-diphosphate-sugar epimerase</fullName>
        <ecNumber evidence="4">1.1.1.135</ecNumber>
    </submittedName>
</protein>
<dbReference type="Pfam" id="PF01370">
    <property type="entry name" value="Epimerase"/>
    <property type="match status" value="1"/>
</dbReference>
<gene>
    <name evidence="4" type="ORF">ABIE13_000336</name>
</gene>
<dbReference type="EMBL" id="JBEPSH010000001">
    <property type="protein sequence ID" value="MET4575239.1"/>
    <property type="molecule type" value="Genomic_DNA"/>
</dbReference>
<keyword evidence="4" id="KW-0560">Oxidoreductase</keyword>
<dbReference type="GO" id="GO:0047916">
    <property type="term" value="F:GDP-6-deoxy-D-talose 4-dehydrogenase activity"/>
    <property type="evidence" value="ECO:0007669"/>
    <property type="project" value="UniProtKB-EC"/>
</dbReference>
<evidence type="ECO:0000256" key="2">
    <source>
        <dbReference type="ARBA" id="ARBA00007637"/>
    </source>
</evidence>
<dbReference type="RefSeq" id="WP_354440561.1">
    <property type="nucleotide sequence ID" value="NZ_JBEPSH010000001.1"/>
</dbReference>
<dbReference type="Gene3D" id="3.40.50.720">
    <property type="entry name" value="NAD(P)-binding Rossmann-like Domain"/>
    <property type="match status" value="1"/>
</dbReference>
<dbReference type="PANTHER" id="PTHR43000">
    <property type="entry name" value="DTDP-D-GLUCOSE 4,6-DEHYDRATASE-RELATED"/>
    <property type="match status" value="1"/>
</dbReference>
<dbReference type="InterPro" id="IPR001509">
    <property type="entry name" value="Epimerase_deHydtase"/>
</dbReference>
<comment type="pathway">
    <text evidence="1">Bacterial outer membrane biogenesis; LPS O-antigen biosynthesis.</text>
</comment>
<reference evidence="4 5" key="1">
    <citation type="submission" date="2024-06" db="EMBL/GenBank/DDBJ databases">
        <title>Sorghum-associated microbial communities from plants grown in Nebraska, USA.</title>
        <authorList>
            <person name="Schachtman D."/>
        </authorList>
    </citation>
    <scope>NUCLEOTIDE SEQUENCE [LARGE SCALE GENOMIC DNA]</scope>
    <source>
        <strain evidence="4 5">2709</strain>
    </source>
</reference>
<dbReference type="InterPro" id="IPR036291">
    <property type="entry name" value="NAD(P)-bd_dom_sf"/>
</dbReference>
<accession>A0ABV2Q2I7</accession>
<feature type="domain" description="NAD-dependent epimerase/dehydratase" evidence="3">
    <location>
        <begin position="6"/>
        <end position="234"/>
    </location>
</feature>
<name>A0ABV2Q2I7_9BURK</name>
<evidence type="ECO:0000313" key="5">
    <source>
        <dbReference type="Proteomes" id="UP001549320"/>
    </source>
</evidence>
<comment type="caution">
    <text evidence="4">The sequence shown here is derived from an EMBL/GenBank/DDBJ whole genome shotgun (WGS) entry which is preliminary data.</text>
</comment>
<dbReference type="Gene3D" id="3.90.25.10">
    <property type="entry name" value="UDP-galactose 4-epimerase, domain 1"/>
    <property type="match status" value="1"/>
</dbReference>